<protein>
    <submittedName>
        <fullName evidence="1">Nitrous-oxide reductase accessory protein NosL</fullName>
    </submittedName>
</protein>
<accession>C0QQT6</accession>
<dbReference type="PANTHER" id="PTHR41247">
    <property type="entry name" value="HTH-TYPE TRANSCRIPTIONAL REPRESSOR YCNK"/>
    <property type="match status" value="1"/>
</dbReference>
<sequence length="165" mass="19125">MNILKGGSFILSIFFIIFTLSCEKVKAPVPIDYGVDKCDYCQMKIMDDRYGAELVTSTGKVYKFDSVECLAGFYLKNKDRLKIHSLWVTDFQKKNLIPAQKAFYLHSKDLPSPMGMNLSAFASEDELKIVKEKYGGEILKWEDVLTLVKEKWLNKKHNHEHHMHM</sequence>
<dbReference type="Pfam" id="PF05573">
    <property type="entry name" value="NosL"/>
    <property type="match status" value="1"/>
</dbReference>
<evidence type="ECO:0000313" key="1">
    <source>
        <dbReference type="EMBL" id="ACO03413.1"/>
    </source>
</evidence>
<dbReference type="PANTHER" id="PTHR41247:SF1">
    <property type="entry name" value="HTH-TYPE TRANSCRIPTIONAL REPRESSOR YCNK"/>
    <property type="match status" value="1"/>
</dbReference>
<proteinExistence type="predicted"/>
<reference evidence="1 2" key="1">
    <citation type="journal article" date="2009" name="J. Bacteriol.">
        <title>Complete and draft genome sequences of six members of the Aquificales.</title>
        <authorList>
            <person name="Reysenbach A.L."/>
            <person name="Hamamura N."/>
            <person name="Podar M."/>
            <person name="Griffiths E."/>
            <person name="Ferreira S."/>
            <person name="Hochstein R."/>
            <person name="Heidelberg J."/>
            <person name="Johnson J."/>
            <person name="Mead D."/>
            <person name="Pohorille A."/>
            <person name="Sarmiento M."/>
            <person name="Schweighofer K."/>
            <person name="Seshadri R."/>
            <person name="Voytek M.A."/>
        </authorList>
    </citation>
    <scope>NUCLEOTIDE SEQUENCE [LARGE SCALE GENOMIC DNA]</scope>
    <source>
        <strain evidence="2">DSM 14350 / EX-H1</strain>
    </source>
</reference>
<dbReference type="InterPro" id="IPR008719">
    <property type="entry name" value="N2O_reductase_NosL"/>
</dbReference>
<dbReference type="OrthoDB" id="9792749at2"/>
<dbReference type="PaxDb" id="123214-PERMA_1259"/>
<dbReference type="HOGENOM" id="CLU_108823_3_0_0"/>
<dbReference type="STRING" id="123214.PERMA_1259"/>
<dbReference type="SUPFAM" id="SSF160387">
    <property type="entry name" value="NosL/MerB-like"/>
    <property type="match status" value="1"/>
</dbReference>
<dbReference type="RefSeq" id="WP_012675652.1">
    <property type="nucleotide sequence ID" value="NC_012440.1"/>
</dbReference>
<keyword evidence="2" id="KW-1185">Reference proteome</keyword>
<dbReference type="eggNOG" id="COG4314">
    <property type="taxonomic scope" value="Bacteria"/>
</dbReference>
<dbReference type="Proteomes" id="UP000001366">
    <property type="component" value="Chromosome"/>
</dbReference>
<gene>
    <name evidence="1" type="ordered locus">PERMA_1259</name>
</gene>
<dbReference type="AlphaFoldDB" id="C0QQT6"/>
<dbReference type="KEGG" id="pmx:PERMA_1259"/>
<name>C0QQT6_PERMH</name>
<evidence type="ECO:0000313" key="2">
    <source>
        <dbReference type="Proteomes" id="UP000001366"/>
    </source>
</evidence>
<dbReference type="PROSITE" id="PS51257">
    <property type="entry name" value="PROKAR_LIPOPROTEIN"/>
    <property type="match status" value="1"/>
</dbReference>
<dbReference type="EMBL" id="CP001230">
    <property type="protein sequence ID" value="ACO03413.1"/>
    <property type="molecule type" value="Genomic_DNA"/>
</dbReference>
<organism evidence="1 2">
    <name type="scientific">Persephonella marina (strain DSM 14350 / EX-H1)</name>
    <dbReference type="NCBI Taxonomy" id="123214"/>
    <lineage>
        <taxon>Bacteria</taxon>
        <taxon>Pseudomonadati</taxon>
        <taxon>Aquificota</taxon>
        <taxon>Aquificia</taxon>
        <taxon>Aquificales</taxon>
        <taxon>Hydrogenothermaceae</taxon>
        <taxon>Persephonella</taxon>
    </lineage>
</organism>